<dbReference type="AlphaFoldDB" id="C8W0L8"/>
<dbReference type="Pfam" id="PF14076">
    <property type="entry name" value="DUF4258"/>
    <property type="match status" value="1"/>
</dbReference>
<dbReference type="Proteomes" id="UP000002217">
    <property type="component" value="Chromosome"/>
</dbReference>
<gene>
    <name evidence="1" type="ordered locus">Dtox_2464</name>
</gene>
<dbReference type="KEGG" id="dae:Dtox_2464"/>
<dbReference type="EMBL" id="CP001720">
    <property type="protein sequence ID" value="ACV63273.1"/>
    <property type="molecule type" value="Genomic_DNA"/>
</dbReference>
<protein>
    <recommendedName>
        <fullName evidence="3">DUF4258 domain-containing protein</fullName>
    </recommendedName>
</protein>
<evidence type="ECO:0008006" key="3">
    <source>
        <dbReference type="Google" id="ProtNLM"/>
    </source>
</evidence>
<keyword evidence="2" id="KW-1185">Reference proteome</keyword>
<dbReference type="InterPro" id="IPR025354">
    <property type="entry name" value="DUF4258"/>
</dbReference>
<dbReference type="HOGENOM" id="CLU_144679_0_0_9"/>
<dbReference type="STRING" id="485916.Dtox_2464"/>
<accession>C8W0L8</accession>
<reference evidence="1 2" key="1">
    <citation type="journal article" date="2009" name="Stand. Genomic Sci.">
        <title>Complete genome sequence of Desulfotomaculum acetoxidans type strain (5575).</title>
        <authorList>
            <person name="Spring S."/>
            <person name="Lapidus A."/>
            <person name="Schroder M."/>
            <person name="Gleim D."/>
            <person name="Sims D."/>
            <person name="Meincke L."/>
            <person name="Glavina Del Rio T."/>
            <person name="Tice H."/>
            <person name="Copeland A."/>
            <person name="Cheng J.F."/>
            <person name="Lucas S."/>
            <person name="Chen F."/>
            <person name="Nolan M."/>
            <person name="Bruce D."/>
            <person name="Goodwin L."/>
            <person name="Pitluck S."/>
            <person name="Ivanova N."/>
            <person name="Mavromatis K."/>
            <person name="Mikhailova N."/>
            <person name="Pati A."/>
            <person name="Chen A."/>
            <person name="Palaniappan K."/>
            <person name="Land M."/>
            <person name="Hauser L."/>
            <person name="Chang Y.J."/>
            <person name="Jeffries C.D."/>
            <person name="Chain P."/>
            <person name="Saunders E."/>
            <person name="Brettin T."/>
            <person name="Detter J.C."/>
            <person name="Goker M."/>
            <person name="Bristow J."/>
            <person name="Eisen J.A."/>
            <person name="Markowitz V."/>
            <person name="Hugenholtz P."/>
            <person name="Kyrpides N.C."/>
            <person name="Klenk H.P."/>
            <person name="Han C."/>
        </authorList>
    </citation>
    <scope>NUCLEOTIDE SEQUENCE [LARGE SCALE GENOMIC DNA]</scope>
    <source>
        <strain evidence="2">ATCC 49208 / DSM 771 / VKM B-1644</strain>
    </source>
</reference>
<sequence length="152" mass="17900">MAVVVSVIVSFLLFAYGRWKQRLWDYPDALFCKERSVRVVDDGKRNWKNEIKEIRKLDMQFTKHFKKQIRSRRISLIEIKNAIQNGKIIQGHAPGEYGNNEDPVRVILGYGNQCRSLHIVVAIRYDALMLVTAYEPDMEIWEKDFKTLKKRG</sequence>
<proteinExistence type="predicted"/>
<evidence type="ECO:0000313" key="1">
    <source>
        <dbReference type="EMBL" id="ACV63273.1"/>
    </source>
</evidence>
<organism evidence="1 2">
    <name type="scientific">Desulfofarcimen acetoxidans (strain ATCC 49208 / DSM 771 / KCTC 5769 / VKM B-1644 / 5575)</name>
    <name type="common">Desulfotomaculum acetoxidans</name>
    <dbReference type="NCBI Taxonomy" id="485916"/>
    <lineage>
        <taxon>Bacteria</taxon>
        <taxon>Bacillati</taxon>
        <taxon>Bacillota</taxon>
        <taxon>Clostridia</taxon>
        <taxon>Eubacteriales</taxon>
        <taxon>Peptococcaceae</taxon>
        <taxon>Desulfofarcimen</taxon>
    </lineage>
</organism>
<evidence type="ECO:0000313" key="2">
    <source>
        <dbReference type="Proteomes" id="UP000002217"/>
    </source>
</evidence>
<name>C8W0L8_DESAS</name>